<evidence type="ECO:0000313" key="3">
    <source>
        <dbReference type="Proteomes" id="UP000316921"/>
    </source>
</evidence>
<gene>
    <name evidence="2" type="ORF">Pla133_11090</name>
</gene>
<sequence length="362" mass="39997" precursor="true">MASLAALLLLAALPALTPHFGSLGAGDEGDPRRDAAPPVDRDELVLRLRDLMRTGIAKPTPSMSFVRRLATAQGAVPSLFDGSYDWHSCVFAHWSLLVIARTTGDEELSVELAAKLTPTALARELGYLEQVDPRLRATDPYDRAWLLRLLAELERHGSANRAALGELRARLEAELLDWLEHRPFPENPTRDPQVLGGRPFVGYYQSWLFTWIQLRLAGPTCADAATRLEAQRVERILPQRSAVAAHTDYSDYDFLWLPSLQVLVEELSPAGLAPIPFEVGSPIPIPERLTTANVHPLGLEVTRLWALGALAARGDGAAAADFDRRLAGIVARPELWSEGFEAVTHWVPQFLFVACWMRDGRP</sequence>
<dbReference type="InterPro" id="IPR021365">
    <property type="entry name" value="DUF2891"/>
</dbReference>
<keyword evidence="1" id="KW-0732">Signal</keyword>
<dbReference type="Proteomes" id="UP000316921">
    <property type="component" value="Chromosome"/>
</dbReference>
<evidence type="ECO:0000256" key="1">
    <source>
        <dbReference type="SAM" id="SignalP"/>
    </source>
</evidence>
<accession>A0A518BGJ2</accession>
<feature type="signal peptide" evidence="1">
    <location>
        <begin position="1"/>
        <end position="17"/>
    </location>
</feature>
<dbReference type="AlphaFoldDB" id="A0A518BGJ2"/>
<evidence type="ECO:0008006" key="4">
    <source>
        <dbReference type="Google" id="ProtNLM"/>
    </source>
</evidence>
<protein>
    <recommendedName>
        <fullName evidence="4">DUF2891 domain-containing protein</fullName>
    </recommendedName>
</protein>
<keyword evidence="3" id="KW-1185">Reference proteome</keyword>
<dbReference type="RefSeq" id="WP_145063239.1">
    <property type="nucleotide sequence ID" value="NZ_CP036287.1"/>
</dbReference>
<proteinExistence type="predicted"/>
<organism evidence="2 3">
    <name type="scientific">Engelhardtia mirabilis</name>
    <dbReference type="NCBI Taxonomy" id="2528011"/>
    <lineage>
        <taxon>Bacteria</taxon>
        <taxon>Pseudomonadati</taxon>
        <taxon>Planctomycetota</taxon>
        <taxon>Planctomycetia</taxon>
        <taxon>Planctomycetia incertae sedis</taxon>
        <taxon>Engelhardtia</taxon>
    </lineage>
</organism>
<name>A0A518BGJ2_9BACT</name>
<reference evidence="2 3" key="1">
    <citation type="submission" date="2019-02" db="EMBL/GenBank/DDBJ databases">
        <title>Deep-cultivation of Planctomycetes and their phenomic and genomic characterization uncovers novel biology.</title>
        <authorList>
            <person name="Wiegand S."/>
            <person name="Jogler M."/>
            <person name="Boedeker C."/>
            <person name="Pinto D."/>
            <person name="Vollmers J."/>
            <person name="Rivas-Marin E."/>
            <person name="Kohn T."/>
            <person name="Peeters S.H."/>
            <person name="Heuer A."/>
            <person name="Rast P."/>
            <person name="Oberbeckmann S."/>
            <person name="Bunk B."/>
            <person name="Jeske O."/>
            <person name="Meyerdierks A."/>
            <person name="Storesund J.E."/>
            <person name="Kallscheuer N."/>
            <person name="Luecker S."/>
            <person name="Lage O.M."/>
            <person name="Pohl T."/>
            <person name="Merkel B.J."/>
            <person name="Hornburger P."/>
            <person name="Mueller R.-W."/>
            <person name="Bruemmer F."/>
            <person name="Labrenz M."/>
            <person name="Spormann A.M."/>
            <person name="Op den Camp H."/>
            <person name="Overmann J."/>
            <person name="Amann R."/>
            <person name="Jetten M.S.M."/>
            <person name="Mascher T."/>
            <person name="Medema M.H."/>
            <person name="Devos D.P."/>
            <person name="Kaster A.-K."/>
            <person name="Ovreas L."/>
            <person name="Rohde M."/>
            <person name="Galperin M.Y."/>
            <person name="Jogler C."/>
        </authorList>
    </citation>
    <scope>NUCLEOTIDE SEQUENCE [LARGE SCALE GENOMIC DNA]</scope>
    <source>
        <strain evidence="2 3">Pla133</strain>
    </source>
</reference>
<feature type="chain" id="PRO_5022126607" description="DUF2891 domain-containing protein" evidence="1">
    <location>
        <begin position="18"/>
        <end position="362"/>
    </location>
</feature>
<evidence type="ECO:0000313" key="2">
    <source>
        <dbReference type="EMBL" id="QDU66043.1"/>
    </source>
</evidence>
<dbReference type="Pfam" id="PF11199">
    <property type="entry name" value="DUF2891"/>
    <property type="match status" value="1"/>
</dbReference>
<dbReference type="EMBL" id="CP036287">
    <property type="protein sequence ID" value="QDU66043.1"/>
    <property type="molecule type" value="Genomic_DNA"/>
</dbReference>
<dbReference type="KEGG" id="pbap:Pla133_11090"/>